<dbReference type="SUPFAM" id="SSF50475">
    <property type="entry name" value="FMN-binding split barrel"/>
    <property type="match status" value="1"/>
</dbReference>
<dbReference type="RefSeq" id="WP_157459345.1">
    <property type="nucleotide sequence ID" value="NZ_WQLB01000013.1"/>
</dbReference>
<name>A0A7C9M6M6_9DEIO</name>
<organism evidence="2 3">
    <name type="scientific">Deinococcus arboris</name>
    <dbReference type="NCBI Taxonomy" id="2682977"/>
    <lineage>
        <taxon>Bacteria</taxon>
        <taxon>Thermotogati</taxon>
        <taxon>Deinococcota</taxon>
        <taxon>Deinococci</taxon>
        <taxon>Deinococcales</taxon>
        <taxon>Deinococcaceae</taxon>
        <taxon>Deinococcus</taxon>
    </lineage>
</organism>
<evidence type="ECO:0000259" key="1">
    <source>
        <dbReference type="Pfam" id="PF16242"/>
    </source>
</evidence>
<evidence type="ECO:0000313" key="2">
    <source>
        <dbReference type="EMBL" id="MVN87285.1"/>
    </source>
</evidence>
<dbReference type="Proteomes" id="UP000483286">
    <property type="component" value="Unassembled WGS sequence"/>
</dbReference>
<keyword evidence="3" id="KW-1185">Reference proteome</keyword>
<dbReference type="PANTHER" id="PTHR34818">
    <property type="entry name" value="PROTEIN BLI-3"/>
    <property type="match status" value="1"/>
</dbReference>
<dbReference type="InterPro" id="IPR012349">
    <property type="entry name" value="Split_barrel_FMN-bd"/>
</dbReference>
<feature type="domain" description="General stress protein FMN-binding split barrel" evidence="1">
    <location>
        <begin position="6"/>
        <end position="136"/>
    </location>
</feature>
<sequence length="140" mass="16105">MAKPSMKALAQLMRGLDYCLLTTVTSYGHLGSRPMSNNGEVDYDGTSYFFTWAESRAARDIEKNKHVQLNFQAQKRTLFIAVQGEATLTSDREAMEPHWQSSLEQWFKDGLDTPGLTMIQVEARRIKWWGEEEGELELER</sequence>
<comment type="caution">
    <text evidence="2">The sequence shown here is derived from an EMBL/GenBank/DDBJ whole genome shotgun (WGS) entry which is preliminary data.</text>
</comment>
<accession>A0A7C9M6M6</accession>
<proteinExistence type="predicted"/>
<dbReference type="Gene3D" id="2.30.110.10">
    <property type="entry name" value="Electron Transport, Fmn-binding Protein, Chain A"/>
    <property type="match status" value="1"/>
</dbReference>
<dbReference type="AlphaFoldDB" id="A0A7C9M6M6"/>
<dbReference type="EMBL" id="WQLB01000013">
    <property type="protein sequence ID" value="MVN87285.1"/>
    <property type="molecule type" value="Genomic_DNA"/>
</dbReference>
<dbReference type="Pfam" id="PF16242">
    <property type="entry name" value="Pyrid_ox_like"/>
    <property type="match status" value="1"/>
</dbReference>
<dbReference type="PANTHER" id="PTHR34818:SF1">
    <property type="entry name" value="PROTEIN BLI-3"/>
    <property type="match status" value="1"/>
</dbReference>
<protein>
    <submittedName>
        <fullName evidence="2">Pyridoxamine 5'-phosphate oxidase</fullName>
    </submittedName>
</protein>
<reference evidence="2 3" key="1">
    <citation type="submission" date="2019-12" db="EMBL/GenBank/DDBJ databases">
        <title>Deinococcus sp. HMF7620 Genome sequencing and assembly.</title>
        <authorList>
            <person name="Kang H."/>
            <person name="Kim H."/>
            <person name="Joh K."/>
        </authorList>
    </citation>
    <scope>NUCLEOTIDE SEQUENCE [LARGE SCALE GENOMIC DNA]</scope>
    <source>
        <strain evidence="2 3">HMF7620</strain>
    </source>
</reference>
<dbReference type="InterPro" id="IPR052917">
    <property type="entry name" value="Stress-Dev_Protein"/>
</dbReference>
<gene>
    <name evidence="2" type="ORF">GO986_10930</name>
</gene>
<evidence type="ECO:0000313" key="3">
    <source>
        <dbReference type="Proteomes" id="UP000483286"/>
    </source>
</evidence>
<dbReference type="InterPro" id="IPR038725">
    <property type="entry name" value="YdaG_split_barrel_FMN-bd"/>
</dbReference>